<feature type="transmembrane region" description="Helical" evidence="7">
    <location>
        <begin position="568"/>
        <end position="591"/>
    </location>
</feature>
<feature type="transmembrane region" description="Helical" evidence="7">
    <location>
        <begin position="472"/>
        <end position="492"/>
    </location>
</feature>
<protein>
    <recommendedName>
        <fullName evidence="10">Major facilitator superfamily (MFS) profile domain-containing protein</fullName>
    </recommendedName>
</protein>
<keyword evidence="3 7" id="KW-0812">Transmembrane</keyword>
<organism evidence="8 9">
    <name type="scientific">Oculimacula yallundae</name>
    <dbReference type="NCBI Taxonomy" id="86028"/>
    <lineage>
        <taxon>Eukaryota</taxon>
        <taxon>Fungi</taxon>
        <taxon>Dikarya</taxon>
        <taxon>Ascomycota</taxon>
        <taxon>Pezizomycotina</taxon>
        <taxon>Leotiomycetes</taxon>
        <taxon>Helotiales</taxon>
        <taxon>Ploettnerulaceae</taxon>
        <taxon>Oculimacula</taxon>
    </lineage>
</organism>
<dbReference type="SUPFAM" id="SSF103473">
    <property type="entry name" value="MFS general substrate transporter"/>
    <property type="match status" value="1"/>
</dbReference>
<name>A0ABR4CM95_9HELO</name>
<keyword evidence="5 7" id="KW-0472">Membrane</keyword>
<feature type="compositionally biased region" description="Basic residues" evidence="6">
    <location>
        <begin position="888"/>
        <end position="898"/>
    </location>
</feature>
<evidence type="ECO:0000256" key="5">
    <source>
        <dbReference type="ARBA" id="ARBA00023136"/>
    </source>
</evidence>
<gene>
    <name evidence="8" type="ORF">VTL71DRAFT_13362</name>
</gene>
<feature type="transmembrane region" description="Helical" evidence="7">
    <location>
        <begin position="833"/>
        <end position="854"/>
    </location>
</feature>
<feature type="transmembrane region" description="Helical" evidence="7">
    <location>
        <begin position="543"/>
        <end position="562"/>
    </location>
</feature>
<evidence type="ECO:0000256" key="7">
    <source>
        <dbReference type="SAM" id="Phobius"/>
    </source>
</evidence>
<accession>A0ABR4CM95</accession>
<feature type="transmembrane region" description="Helical" evidence="7">
    <location>
        <begin position="381"/>
        <end position="399"/>
    </location>
</feature>
<dbReference type="PANTHER" id="PTHR23501:SF193">
    <property type="entry name" value="MULTIDRUG TRANSPORTER, PUTATIVE (AFU_ORTHOLOGUE AFUA_8G00940)-RELATED"/>
    <property type="match status" value="1"/>
</dbReference>
<proteinExistence type="inferred from homology"/>
<feature type="region of interest" description="Disordered" evidence="6">
    <location>
        <begin position="879"/>
        <end position="898"/>
    </location>
</feature>
<dbReference type="InterPro" id="IPR036259">
    <property type="entry name" value="MFS_trans_sf"/>
</dbReference>
<evidence type="ECO:0000313" key="9">
    <source>
        <dbReference type="Proteomes" id="UP001595075"/>
    </source>
</evidence>
<evidence type="ECO:0000256" key="1">
    <source>
        <dbReference type="ARBA" id="ARBA00004141"/>
    </source>
</evidence>
<comment type="similarity">
    <text evidence="2">Belongs to the major facilitator superfamily. TCR/Tet family.</text>
</comment>
<dbReference type="Pfam" id="PF07690">
    <property type="entry name" value="MFS_1"/>
    <property type="match status" value="1"/>
</dbReference>
<evidence type="ECO:0000256" key="2">
    <source>
        <dbReference type="ARBA" id="ARBA00007520"/>
    </source>
</evidence>
<evidence type="ECO:0000256" key="3">
    <source>
        <dbReference type="ARBA" id="ARBA00022692"/>
    </source>
</evidence>
<dbReference type="InterPro" id="IPR011701">
    <property type="entry name" value="MFS"/>
</dbReference>
<keyword evidence="4 7" id="KW-1133">Transmembrane helix</keyword>
<feature type="transmembrane region" description="Helical" evidence="7">
    <location>
        <begin position="612"/>
        <end position="633"/>
    </location>
</feature>
<evidence type="ECO:0000256" key="4">
    <source>
        <dbReference type="ARBA" id="ARBA00022989"/>
    </source>
</evidence>
<dbReference type="Proteomes" id="UP001595075">
    <property type="component" value="Unassembled WGS sequence"/>
</dbReference>
<dbReference type="PANTHER" id="PTHR23501">
    <property type="entry name" value="MAJOR FACILITATOR SUPERFAMILY"/>
    <property type="match status" value="1"/>
</dbReference>
<evidence type="ECO:0008006" key="10">
    <source>
        <dbReference type="Google" id="ProtNLM"/>
    </source>
</evidence>
<comment type="caution">
    <text evidence="8">The sequence shown here is derived from an EMBL/GenBank/DDBJ whole genome shotgun (WGS) entry which is preliminary data.</text>
</comment>
<evidence type="ECO:0000256" key="6">
    <source>
        <dbReference type="SAM" id="MobiDB-lite"/>
    </source>
</evidence>
<feature type="transmembrane region" description="Helical" evidence="7">
    <location>
        <begin position="36"/>
        <end position="59"/>
    </location>
</feature>
<feature type="transmembrane region" description="Helical" evidence="7">
    <location>
        <begin position="653"/>
        <end position="674"/>
    </location>
</feature>
<reference evidence="8 9" key="1">
    <citation type="journal article" date="2024" name="Commun. Biol.">
        <title>Comparative genomic analysis of thermophilic fungi reveals convergent evolutionary adaptations and gene losses.</title>
        <authorList>
            <person name="Steindorff A.S."/>
            <person name="Aguilar-Pontes M.V."/>
            <person name="Robinson A.J."/>
            <person name="Andreopoulos B."/>
            <person name="LaButti K."/>
            <person name="Kuo A."/>
            <person name="Mondo S."/>
            <person name="Riley R."/>
            <person name="Otillar R."/>
            <person name="Haridas S."/>
            <person name="Lipzen A."/>
            <person name="Grimwood J."/>
            <person name="Schmutz J."/>
            <person name="Clum A."/>
            <person name="Reid I.D."/>
            <person name="Moisan M.C."/>
            <person name="Butler G."/>
            <person name="Nguyen T.T.M."/>
            <person name="Dewar K."/>
            <person name="Conant G."/>
            <person name="Drula E."/>
            <person name="Henrissat B."/>
            <person name="Hansel C."/>
            <person name="Singer S."/>
            <person name="Hutchinson M.I."/>
            <person name="de Vries R.P."/>
            <person name="Natvig D.O."/>
            <person name="Powell A.J."/>
            <person name="Tsang A."/>
            <person name="Grigoriev I.V."/>
        </authorList>
    </citation>
    <scope>NUCLEOTIDE SEQUENCE [LARGE SCALE GENOMIC DNA]</scope>
    <source>
        <strain evidence="8 9">CBS 494.80</strain>
    </source>
</reference>
<feature type="transmembrane region" description="Helical" evidence="7">
    <location>
        <begin position="71"/>
        <end position="91"/>
    </location>
</feature>
<feature type="transmembrane region" description="Helical" evidence="7">
    <location>
        <begin position="419"/>
        <end position="439"/>
    </location>
</feature>
<dbReference type="EMBL" id="JAZHXI010000006">
    <property type="protein sequence ID" value="KAL2070336.1"/>
    <property type="molecule type" value="Genomic_DNA"/>
</dbReference>
<feature type="transmembrane region" description="Helical" evidence="7">
    <location>
        <begin position="758"/>
        <end position="777"/>
    </location>
</feature>
<dbReference type="Gene3D" id="1.20.1250.20">
    <property type="entry name" value="MFS general substrate transporter like domains"/>
    <property type="match status" value="2"/>
</dbReference>
<evidence type="ECO:0000313" key="8">
    <source>
        <dbReference type="EMBL" id="KAL2070336.1"/>
    </source>
</evidence>
<feature type="transmembrane region" description="Helical" evidence="7">
    <location>
        <begin position="695"/>
        <end position="716"/>
    </location>
</feature>
<comment type="subcellular location">
    <subcellularLocation>
        <location evidence="1">Membrane</location>
        <topology evidence="1">Multi-pass membrane protein</topology>
    </subcellularLocation>
</comment>
<feature type="transmembrane region" description="Helical" evidence="7">
    <location>
        <begin position="722"/>
        <end position="746"/>
    </location>
</feature>
<feature type="transmembrane region" description="Helical" evidence="7">
    <location>
        <begin position="504"/>
        <end position="523"/>
    </location>
</feature>
<sequence>MVVASNDYSLQKSMSEAARSIFAVEAIGKGMRSMDLLLAILVYTVWYVVPPAVCPKLIPMDLKYQCRRDRCFYIGQPVLINLIQLSIAMVYNLGLDKPPPPLKDPASLIARDLKNTGSPEKLSKTTNEARRALLGCFLLSTLSCYTLAKEPDWLIYNANLNPKETLLLELHAMERSIYEVGLSHDLDIFKGKETRRVECLWACVNATNSWINVFLSIPPADYPGFSALTYSSMTHSFLTAYRLSTFNHVEWDLVLCLENLDVPSFLDEAGGRFGAVKGATNLIADADEVDPFTDMFNKIQLIRKSWEIKHASLGGALPQFSNDELFDLPMEFSDGDWLGDMLGSYMITSGEKAPKIVGDENITTPVEQKLQRSEDGYLEGYRLWVLVGCLTFAGFLLMLDESIISTAIPKITTDFGSKSFLVFFFIFELGAAQSPEMLITGRAVEGMGGSGLLNGAYGIIHGIAPIEKQPRLLGIVIGISLLGILSGPLIGGLLTEFASWRWCFYINIPSGGIAAVLLAIIPFPEQKNATTTKQPLFKRLLRLDLVGFFFFAPAAMMLIFAIEWGGTIYAWNSATIIGLFVGCGATPLVFVAWEYHVGAGAMIPLSIIRRRVIWSSCLYMLFFIGSALTAIFYLPLYFQTVRHASPTMSGVDLLPSIIATSLFSVVAGGLSMLAESKFFNYHPLIASQAERFGYYTPWAISGSVLAAIGTGLCSTFDPTTSIGVWIGFQIIMSAGRGLGFQTPIIAVQNHSSKEEISVVNALVVFSQYLGGALFLSLDKTVFTSALKHFLQIHAPDVDSQLFVNMGALGVHQVEPAAVRIAVVLAYSKAIERVIYLGTASAAFGLIFAFGMGWTNITKKAEADKLAMVNLEGECQGSEKSIDSESVHSSKKTTSHTFG</sequence>
<keyword evidence="9" id="KW-1185">Reference proteome</keyword>